<sequence>MLNSTHRTIVSLAFLFVIVGSGLAAEERKPSGKPNVLILFTDDQRADTIAALGNDSIITPNLDKLAERGCHVSSAYCLGANMGAVCRPSRNMLLSGRTYFRWSNPTDGSRPENNAPAIANTLPAVFNAAGYETYHHGKQGNTAQLIHKQFAHTHYLDDFADRWSMEAGRKVVDDAISFLTTRNKPESPWLMYLAFATPHDPRAASPEALAMYDAQEISLPENVKDSHPFDNGSVIGRDEWTAVWPRTNQVLRDQLHDYYATITTIDSHIGRLLADLESRGQLDDTLIVFTSDHGLGMGSHGLMGKQNVYEDGYKAPMVIAGPGVRHGVAPDPVYLMDMFPTLCELTGVDVPEGLDGRSFAPMLTSDTKGPRDAVLLSYTQTQRAIRMGNWKLIRYPKINRNQLFNLADDPAELNDLSDDPTQSSRVAELMARMRQLQSEQGDTLPLISESPSSGEFIPPQVEIAASELPPLHASQPGERDLQMTDMVGRAKGSEGKPFTVLLKDGEKLSAIAVGLTRTSPASVSALRFDVIGSDNRDESRRTVIAGDPNARWMPLLDQMHRQQIAGIHGAAGTIVNQLGFTVDNGKSVPAWGNASDESPFQVMYGDFPYRKGDPQPTFKGFCGTIVESSGTSLIESLGILYLPVE</sequence>
<dbReference type="EC" id="3.1.6.6" evidence="8"/>
<keyword evidence="5 8" id="KW-0378">Hydrolase</keyword>
<dbReference type="CDD" id="cd16155">
    <property type="entry name" value="sulfatase_like"/>
    <property type="match status" value="1"/>
</dbReference>
<keyword evidence="3" id="KW-0479">Metal-binding</keyword>
<evidence type="ECO:0000256" key="2">
    <source>
        <dbReference type="ARBA" id="ARBA00008779"/>
    </source>
</evidence>
<dbReference type="PANTHER" id="PTHR42693">
    <property type="entry name" value="ARYLSULFATASE FAMILY MEMBER"/>
    <property type="match status" value="1"/>
</dbReference>
<comment type="cofactor">
    <cofactor evidence="1">
        <name>Ca(2+)</name>
        <dbReference type="ChEBI" id="CHEBI:29108"/>
    </cofactor>
</comment>
<proteinExistence type="inferred from homology"/>
<evidence type="ECO:0000256" key="5">
    <source>
        <dbReference type="ARBA" id="ARBA00022801"/>
    </source>
</evidence>
<dbReference type="InterPro" id="IPR050738">
    <property type="entry name" value="Sulfatase"/>
</dbReference>
<reference evidence="8 9" key="1">
    <citation type="submission" date="2019-02" db="EMBL/GenBank/DDBJ databases">
        <title>Deep-cultivation of Planctomycetes and their phenomic and genomic characterization uncovers novel biology.</title>
        <authorList>
            <person name="Wiegand S."/>
            <person name="Jogler M."/>
            <person name="Boedeker C."/>
            <person name="Pinto D."/>
            <person name="Vollmers J."/>
            <person name="Rivas-Marin E."/>
            <person name="Kohn T."/>
            <person name="Peeters S.H."/>
            <person name="Heuer A."/>
            <person name="Rast P."/>
            <person name="Oberbeckmann S."/>
            <person name="Bunk B."/>
            <person name="Jeske O."/>
            <person name="Meyerdierks A."/>
            <person name="Storesund J.E."/>
            <person name="Kallscheuer N."/>
            <person name="Luecker S."/>
            <person name="Lage O.M."/>
            <person name="Pohl T."/>
            <person name="Merkel B.J."/>
            <person name="Hornburger P."/>
            <person name="Mueller R.-W."/>
            <person name="Bruemmer F."/>
            <person name="Labrenz M."/>
            <person name="Spormann A.M."/>
            <person name="Op Den Camp H."/>
            <person name="Overmann J."/>
            <person name="Amann R."/>
            <person name="Jetten M.S.M."/>
            <person name="Mascher T."/>
            <person name="Medema M.H."/>
            <person name="Devos D.P."/>
            <person name="Kaster A.-K."/>
            <person name="Ovreas L."/>
            <person name="Rohde M."/>
            <person name="Galperin M.Y."/>
            <person name="Jogler C."/>
        </authorList>
    </citation>
    <scope>NUCLEOTIDE SEQUENCE [LARGE SCALE GENOMIC DNA]</scope>
    <source>
        <strain evidence="8 9">Pla22</strain>
    </source>
</reference>
<evidence type="ECO:0000256" key="6">
    <source>
        <dbReference type="ARBA" id="ARBA00022837"/>
    </source>
</evidence>
<dbReference type="RefSeq" id="WP_146517556.1">
    <property type="nucleotide sequence ID" value="NZ_SJPI01000004.1"/>
</dbReference>
<dbReference type="InterPro" id="IPR000917">
    <property type="entry name" value="Sulfatase_N"/>
</dbReference>
<evidence type="ECO:0000313" key="9">
    <source>
        <dbReference type="Proteomes" id="UP000316598"/>
    </source>
</evidence>
<dbReference type="Proteomes" id="UP000316598">
    <property type="component" value="Unassembled WGS sequence"/>
</dbReference>
<protein>
    <submittedName>
        <fullName evidence="8">Choline-sulfatase</fullName>
        <ecNumber evidence="8">3.1.6.6</ecNumber>
    </submittedName>
</protein>
<evidence type="ECO:0000256" key="3">
    <source>
        <dbReference type="ARBA" id="ARBA00022723"/>
    </source>
</evidence>
<evidence type="ECO:0000256" key="1">
    <source>
        <dbReference type="ARBA" id="ARBA00001913"/>
    </source>
</evidence>
<name>A0A5C5WC96_9BACT</name>
<keyword evidence="6" id="KW-0106">Calcium</keyword>
<evidence type="ECO:0000313" key="8">
    <source>
        <dbReference type="EMBL" id="TWT48157.1"/>
    </source>
</evidence>
<comment type="caution">
    <text evidence="8">The sequence shown here is derived from an EMBL/GenBank/DDBJ whole genome shotgun (WGS) entry which is preliminary data.</text>
</comment>
<keyword evidence="9" id="KW-1185">Reference proteome</keyword>
<dbReference type="GO" id="GO:0047753">
    <property type="term" value="F:choline-sulfatase activity"/>
    <property type="evidence" value="ECO:0007669"/>
    <property type="project" value="UniProtKB-EC"/>
</dbReference>
<dbReference type="GO" id="GO:0004065">
    <property type="term" value="F:arylsulfatase activity"/>
    <property type="evidence" value="ECO:0007669"/>
    <property type="project" value="TreeGrafter"/>
</dbReference>
<dbReference type="EMBL" id="SJPI01000004">
    <property type="protein sequence ID" value="TWT48157.1"/>
    <property type="molecule type" value="Genomic_DNA"/>
</dbReference>
<dbReference type="Pfam" id="PF00884">
    <property type="entry name" value="Sulfatase"/>
    <property type="match status" value="1"/>
</dbReference>
<comment type="similarity">
    <text evidence="2">Belongs to the sulfatase family.</text>
</comment>
<dbReference type="AlphaFoldDB" id="A0A5C5WC96"/>
<feature type="domain" description="Sulfatase N-terminal" evidence="7">
    <location>
        <begin position="34"/>
        <end position="348"/>
    </location>
</feature>
<organism evidence="8 9">
    <name type="scientific">Rubripirellula amarantea</name>
    <dbReference type="NCBI Taxonomy" id="2527999"/>
    <lineage>
        <taxon>Bacteria</taxon>
        <taxon>Pseudomonadati</taxon>
        <taxon>Planctomycetota</taxon>
        <taxon>Planctomycetia</taxon>
        <taxon>Pirellulales</taxon>
        <taxon>Pirellulaceae</taxon>
        <taxon>Rubripirellula</taxon>
    </lineage>
</organism>
<accession>A0A5C5WC96</accession>
<dbReference type="InterPro" id="IPR017850">
    <property type="entry name" value="Alkaline_phosphatase_core_sf"/>
</dbReference>
<dbReference type="SUPFAM" id="SSF53649">
    <property type="entry name" value="Alkaline phosphatase-like"/>
    <property type="match status" value="1"/>
</dbReference>
<keyword evidence="4" id="KW-0732">Signal</keyword>
<evidence type="ECO:0000259" key="7">
    <source>
        <dbReference type="Pfam" id="PF00884"/>
    </source>
</evidence>
<dbReference type="PANTHER" id="PTHR42693:SF42">
    <property type="entry name" value="ARYLSULFATASE G"/>
    <property type="match status" value="1"/>
</dbReference>
<dbReference type="OrthoDB" id="9762324at2"/>
<dbReference type="Gene3D" id="3.40.720.10">
    <property type="entry name" value="Alkaline Phosphatase, subunit A"/>
    <property type="match status" value="1"/>
</dbReference>
<gene>
    <name evidence="8" type="primary">betC_9</name>
    <name evidence="8" type="ORF">Pla22_51580</name>
</gene>
<evidence type="ECO:0000256" key="4">
    <source>
        <dbReference type="ARBA" id="ARBA00022729"/>
    </source>
</evidence>
<dbReference type="GO" id="GO:0046872">
    <property type="term" value="F:metal ion binding"/>
    <property type="evidence" value="ECO:0007669"/>
    <property type="project" value="UniProtKB-KW"/>
</dbReference>